<keyword evidence="2" id="KW-0378">Hydrolase</keyword>
<dbReference type="RefSeq" id="WP_354008585.1">
    <property type="nucleotide sequence ID" value="NZ_JBEWTA010000001.1"/>
</dbReference>
<evidence type="ECO:0000313" key="2">
    <source>
        <dbReference type="EMBL" id="MET4758507.1"/>
    </source>
</evidence>
<proteinExistence type="predicted"/>
<organism evidence="2 3">
    <name type="scientific">Endozoicomonas lisbonensis</name>
    <dbReference type="NCBI Taxonomy" id="3120522"/>
    <lineage>
        <taxon>Bacteria</taxon>
        <taxon>Pseudomonadati</taxon>
        <taxon>Pseudomonadota</taxon>
        <taxon>Gammaproteobacteria</taxon>
        <taxon>Oceanospirillales</taxon>
        <taxon>Endozoicomonadaceae</taxon>
        <taxon>Endozoicomonas</taxon>
    </lineage>
</organism>
<name>A0ABV2SL73_9GAMM</name>
<sequence length="128" mass="14056">MSKSKNSLLPLFTGVVGVIVIVVALFWGLPVWNVWKQGLSGEAALAKAEQTKRITIETARAEVEAAELRAKAIEIMGEAAKNYPEYRLQEFMGAFAEALKEGNIQQIIYVPTEANIPILEAGKRAKIE</sequence>
<dbReference type="GO" id="GO:0008233">
    <property type="term" value="F:peptidase activity"/>
    <property type="evidence" value="ECO:0007669"/>
    <property type="project" value="UniProtKB-KW"/>
</dbReference>
<gene>
    <name evidence="2" type="ORF">V5J35_003699</name>
</gene>
<keyword evidence="2" id="KW-0645">Protease</keyword>
<reference evidence="2 3" key="1">
    <citation type="submission" date="2024-06" db="EMBL/GenBank/DDBJ databases">
        <title>Genomic Encyclopedia of Type Strains, Phase V (KMG-V): Genome sequencing to study the core and pangenomes of soil and plant-associated prokaryotes.</title>
        <authorList>
            <person name="Whitman W."/>
        </authorList>
    </citation>
    <scope>NUCLEOTIDE SEQUENCE [LARGE SCALE GENOMIC DNA]</scope>
    <source>
        <strain evidence="2 3">NE40</strain>
    </source>
</reference>
<keyword evidence="1" id="KW-1133">Transmembrane helix</keyword>
<dbReference type="Proteomes" id="UP001549366">
    <property type="component" value="Unassembled WGS sequence"/>
</dbReference>
<comment type="caution">
    <text evidence="2">The sequence shown here is derived from an EMBL/GenBank/DDBJ whole genome shotgun (WGS) entry which is preliminary data.</text>
</comment>
<protein>
    <submittedName>
        <fullName evidence="2">Regulator of protease activity HflC (Stomatin/prohibitin superfamily)</fullName>
    </submittedName>
</protein>
<evidence type="ECO:0000256" key="1">
    <source>
        <dbReference type="SAM" id="Phobius"/>
    </source>
</evidence>
<keyword evidence="1" id="KW-0472">Membrane</keyword>
<keyword evidence="3" id="KW-1185">Reference proteome</keyword>
<dbReference type="GO" id="GO:0006508">
    <property type="term" value="P:proteolysis"/>
    <property type="evidence" value="ECO:0007669"/>
    <property type="project" value="UniProtKB-KW"/>
</dbReference>
<accession>A0ABV2SL73</accession>
<keyword evidence="1" id="KW-0812">Transmembrane</keyword>
<dbReference type="EMBL" id="JBEWTB010000002">
    <property type="protein sequence ID" value="MET4758507.1"/>
    <property type="molecule type" value="Genomic_DNA"/>
</dbReference>
<evidence type="ECO:0000313" key="3">
    <source>
        <dbReference type="Proteomes" id="UP001549366"/>
    </source>
</evidence>
<feature type="transmembrane region" description="Helical" evidence="1">
    <location>
        <begin position="7"/>
        <end position="29"/>
    </location>
</feature>